<name>B5Y9U4_COPPD</name>
<evidence type="ECO:0000256" key="2">
    <source>
        <dbReference type="ARBA" id="ARBA00012150"/>
    </source>
</evidence>
<dbReference type="KEGG" id="cpo:COPRO5265_1235"/>
<evidence type="ECO:0000256" key="3">
    <source>
        <dbReference type="ARBA" id="ARBA00047645"/>
    </source>
</evidence>
<dbReference type="GO" id="GO:0003998">
    <property type="term" value="F:acylphosphatase activity"/>
    <property type="evidence" value="ECO:0007669"/>
    <property type="project" value="UniProtKB-EC"/>
</dbReference>
<dbReference type="InterPro" id="IPR036046">
    <property type="entry name" value="Acylphosphatase-like_dom_sf"/>
</dbReference>
<reference evidence="7 8" key="2">
    <citation type="journal article" date="2014" name="Genome Announc.">
        <title>Complete Genome Sequence of Coprothermobacter proteolyticus DSM 5265.</title>
        <authorList>
            <person name="Alexiev A."/>
            <person name="Coil D.A."/>
            <person name="Badger J.H."/>
            <person name="Enticknap J."/>
            <person name="Ward N."/>
            <person name="Robb F.T."/>
            <person name="Eisen J.A."/>
        </authorList>
    </citation>
    <scope>NUCLEOTIDE SEQUENCE [LARGE SCALE GENOMIC DNA]</scope>
    <source>
        <strain evidence="8">ATCC 35245 / DSM 5265 / OCM 4 / BT</strain>
    </source>
</reference>
<dbReference type="EC" id="3.6.1.7" evidence="2 4"/>
<comment type="similarity">
    <text evidence="1 5">Belongs to the acylphosphatase family.</text>
</comment>
<keyword evidence="8" id="KW-1185">Reference proteome</keyword>
<dbReference type="PANTHER" id="PTHR47268">
    <property type="entry name" value="ACYLPHOSPHATASE"/>
    <property type="match status" value="1"/>
</dbReference>
<feature type="active site" evidence="4">
    <location>
        <position position="18"/>
    </location>
</feature>
<dbReference type="Gene3D" id="3.30.70.100">
    <property type="match status" value="1"/>
</dbReference>
<evidence type="ECO:0000256" key="5">
    <source>
        <dbReference type="RuleBase" id="RU004168"/>
    </source>
</evidence>
<evidence type="ECO:0000259" key="6">
    <source>
        <dbReference type="PROSITE" id="PS51160"/>
    </source>
</evidence>
<sequence length="91" mass="10354">MKAFRAIVRGYVQGVGFRYSAVRMADKIGNITGYIRNLPNGTIEVVAEGPEEELKEFLNWLHHGPSSAIVERVDVEYQPYTGQYKSFIVKF</sequence>
<feature type="domain" description="Acylphosphatase-like" evidence="6">
    <location>
        <begin position="3"/>
        <end position="91"/>
    </location>
</feature>
<dbReference type="PANTHER" id="PTHR47268:SF4">
    <property type="entry name" value="ACYLPHOSPHATASE"/>
    <property type="match status" value="1"/>
</dbReference>
<feature type="active site" evidence="4">
    <location>
        <position position="37"/>
    </location>
</feature>
<evidence type="ECO:0000256" key="1">
    <source>
        <dbReference type="ARBA" id="ARBA00005614"/>
    </source>
</evidence>
<reference evidence="8" key="1">
    <citation type="submission" date="2008-08" db="EMBL/GenBank/DDBJ databases">
        <title>The complete genome sequence of Coprothermobacter proteolyticus strain ATCC 5245 / DSM 5265 / BT.</title>
        <authorList>
            <person name="Dodson R.J."/>
            <person name="Durkin A.S."/>
            <person name="Wu M."/>
            <person name="Eisen J."/>
            <person name="Sutton G."/>
        </authorList>
    </citation>
    <scope>NUCLEOTIDE SEQUENCE [LARGE SCALE GENOMIC DNA]</scope>
    <source>
        <strain evidence="8">ATCC 35245 / DSM 5265 / OCM 4 / BT</strain>
    </source>
</reference>
<dbReference type="eggNOG" id="COG1254">
    <property type="taxonomic scope" value="Bacteria"/>
</dbReference>
<organism evidence="7 8">
    <name type="scientific">Coprothermobacter proteolyticus (strain ATCC 35245 / DSM 5265 / OCM 4 / BT)</name>
    <dbReference type="NCBI Taxonomy" id="309798"/>
    <lineage>
        <taxon>Bacteria</taxon>
        <taxon>Pseudomonadati</taxon>
        <taxon>Coprothermobacterota</taxon>
        <taxon>Coprothermobacteria</taxon>
        <taxon>Coprothermobacterales</taxon>
        <taxon>Coprothermobacteraceae</taxon>
        <taxon>Coprothermobacter</taxon>
    </lineage>
</organism>
<comment type="catalytic activity">
    <reaction evidence="3 4">
        <text>an acyl phosphate + H2O = a carboxylate + phosphate + H(+)</text>
        <dbReference type="Rhea" id="RHEA:14965"/>
        <dbReference type="ChEBI" id="CHEBI:15377"/>
        <dbReference type="ChEBI" id="CHEBI:15378"/>
        <dbReference type="ChEBI" id="CHEBI:29067"/>
        <dbReference type="ChEBI" id="CHEBI:43474"/>
        <dbReference type="ChEBI" id="CHEBI:59918"/>
        <dbReference type="EC" id="3.6.1.7"/>
    </reaction>
</comment>
<dbReference type="EMBL" id="CP001145">
    <property type="protein sequence ID" value="ACI16830.1"/>
    <property type="molecule type" value="Genomic_DNA"/>
</dbReference>
<dbReference type="STRING" id="309798.COPRO5265_1235"/>
<dbReference type="InterPro" id="IPR017968">
    <property type="entry name" value="Acylphosphatase_CS"/>
</dbReference>
<dbReference type="Proteomes" id="UP000001732">
    <property type="component" value="Chromosome"/>
</dbReference>
<dbReference type="PROSITE" id="PS00150">
    <property type="entry name" value="ACYLPHOSPHATASE_1"/>
    <property type="match status" value="1"/>
</dbReference>
<dbReference type="Pfam" id="PF00708">
    <property type="entry name" value="Acylphosphatase"/>
    <property type="match status" value="1"/>
</dbReference>
<evidence type="ECO:0000256" key="4">
    <source>
        <dbReference type="PROSITE-ProRule" id="PRU00520"/>
    </source>
</evidence>
<evidence type="ECO:0000313" key="7">
    <source>
        <dbReference type="EMBL" id="ACI16830.1"/>
    </source>
</evidence>
<keyword evidence="4" id="KW-0378">Hydrolase</keyword>
<dbReference type="SUPFAM" id="SSF54975">
    <property type="entry name" value="Acylphosphatase/BLUF domain-like"/>
    <property type="match status" value="1"/>
</dbReference>
<accession>B5Y9U4</accession>
<proteinExistence type="inferred from homology"/>
<dbReference type="HOGENOM" id="CLU_141932_1_2_9"/>
<protein>
    <recommendedName>
        <fullName evidence="2 4">acylphosphatase</fullName>
        <ecNumber evidence="2 4">3.6.1.7</ecNumber>
    </recommendedName>
</protein>
<dbReference type="InterPro" id="IPR001792">
    <property type="entry name" value="Acylphosphatase-like_dom"/>
</dbReference>
<dbReference type="PROSITE" id="PS51160">
    <property type="entry name" value="ACYLPHOSPHATASE_3"/>
    <property type="match status" value="1"/>
</dbReference>
<gene>
    <name evidence="7" type="ordered locus">COPRO5265_1235</name>
</gene>
<dbReference type="InterPro" id="IPR020456">
    <property type="entry name" value="Acylphosphatase"/>
</dbReference>
<dbReference type="OrthoDB" id="9808093at2"/>
<dbReference type="AlphaFoldDB" id="B5Y9U4"/>
<evidence type="ECO:0000313" key="8">
    <source>
        <dbReference type="Proteomes" id="UP000001732"/>
    </source>
</evidence>
<dbReference type="RefSeq" id="WP_012543482.1">
    <property type="nucleotide sequence ID" value="NC_011295.1"/>
</dbReference>